<keyword evidence="2" id="KW-1185">Reference proteome</keyword>
<sequence length="52" mass="5899">MSDLPAATLTACEVCVIPVPEDIREKTKVHTPRVLCVERFSEWRNAQKEATE</sequence>
<dbReference type="EMBL" id="MZ171369">
    <property type="protein sequence ID" value="QXM18662.1"/>
    <property type="molecule type" value="Genomic_DNA"/>
</dbReference>
<evidence type="ECO:0000313" key="1">
    <source>
        <dbReference type="EMBL" id="QXM18662.1"/>
    </source>
</evidence>
<protein>
    <submittedName>
        <fullName evidence="1">Uncharacterized protein</fullName>
    </submittedName>
</protein>
<organism evidence="1 2">
    <name type="scientific">Methanoculleus virus Blf4</name>
    <dbReference type="NCBI Taxonomy" id="3070925"/>
    <lineage>
        <taxon>Viruses</taxon>
        <taxon>Duplodnaviria</taxon>
        <taxon>Heunggongvirae</taxon>
        <taxon>Uroviricota</taxon>
        <taxon>Caudoviricetes</taxon>
        <taxon>Pungoviridae</taxon>
        <taxon>Flagovirus</taxon>
        <taxon>Flagovirus limi</taxon>
    </lineage>
</organism>
<accession>A0AA48X513</accession>
<proteinExistence type="predicted"/>
<name>A0AA48X513_9CAUD</name>
<evidence type="ECO:0000313" key="2">
    <source>
        <dbReference type="Proteomes" id="UP000827556"/>
    </source>
</evidence>
<reference evidence="2" key="1">
    <citation type="submission" date="2021-05" db="EMBL/GenBank/DDBJ databases">
        <authorList>
            <person name="Kupczok A."/>
            <person name="Weidenbach K."/>
            <person name="Wolf S."/>
            <person name="Fischer M.A."/>
            <person name="Kern T."/>
            <person name="Reetz J."/>
            <person name="Urbanska N."/>
            <person name="Kunzel S."/>
            <person name="Schmitz R.A."/>
            <person name="Rother M."/>
        </authorList>
    </citation>
    <scope>NUCLEOTIDE SEQUENCE [LARGE SCALE GENOMIC DNA]</scope>
</reference>
<dbReference type="Proteomes" id="UP000827556">
    <property type="component" value="Segment"/>
</dbReference>